<feature type="compositionally biased region" description="Basic residues" evidence="1">
    <location>
        <begin position="1"/>
        <end position="10"/>
    </location>
</feature>
<accession>A0A6N2KQA4</accession>
<evidence type="ECO:0000313" key="2">
    <source>
        <dbReference type="EMBL" id="VFU30788.1"/>
    </source>
</evidence>
<name>A0A6N2KQA4_SALVM</name>
<feature type="region of interest" description="Disordered" evidence="1">
    <location>
        <begin position="1"/>
        <end position="31"/>
    </location>
</feature>
<feature type="compositionally biased region" description="Basic and acidic residues" evidence="1">
    <location>
        <begin position="18"/>
        <end position="31"/>
    </location>
</feature>
<protein>
    <submittedName>
        <fullName evidence="2">Uncharacterized protein</fullName>
    </submittedName>
</protein>
<proteinExistence type="predicted"/>
<dbReference type="EMBL" id="CAADRP010000668">
    <property type="protein sequence ID" value="VFU30788.1"/>
    <property type="molecule type" value="Genomic_DNA"/>
</dbReference>
<sequence length="31" mass="3951">MRKLKRRTRLTRNSLPLDHGRESRENMWRQK</sequence>
<gene>
    <name evidence="2" type="ORF">SVIM_LOCUS123633</name>
</gene>
<dbReference type="AlphaFoldDB" id="A0A6N2KQA4"/>
<reference evidence="2" key="1">
    <citation type="submission" date="2019-03" db="EMBL/GenBank/DDBJ databases">
        <authorList>
            <person name="Mank J."/>
            <person name="Almeida P."/>
        </authorList>
    </citation>
    <scope>NUCLEOTIDE SEQUENCE</scope>
    <source>
        <strain evidence="2">78183</strain>
    </source>
</reference>
<organism evidence="2">
    <name type="scientific">Salix viminalis</name>
    <name type="common">Common osier</name>
    <name type="synonym">Basket willow</name>
    <dbReference type="NCBI Taxonomy" id="40686"/>
    <lineage>
        <taxon>Eukaryota</taxon>
        <taxon>Viridiplantae</taxon>
        <taxon>Streptophyta</taxon>
        <taxon>Embryophyta</taxon>
        <taxon>Tracheophyta</taxon>
        <taxon>Spermatophyta</taxon>
        <taxon>Magnoliopsida</taxon>
        <taxon>eudicotyledons</taxon>
        <taxon>Gunneridae</taxon>
        <taxon>Pentapetalae</taxon>
        <taxon>rosids</taxon>
        <taxon>fabids</taxon>
        <taxon>Malpighiales</taxon>
        <taxon>Salicaceae</taxon>
        <taxon>Saliceae</taxon>
        <taxon>Salix</taxon>
    </lineage>
</organism>
<evidence type="ECO:0000256" key="1">
    <source>
        <dbReference type="SAM" id="MobiDB-lite"/>
    </source>
</evidence>